<protein>
    <submittedName>
        <fullName evidence="3">Uncharacterized protein</fullName>
    </submittedName>
</protein>
<evidence type="ECO:0000256" key="2">
    <source>
        <dbReference type="SAM" id="Phobius"/>
    </source>
</evidence>
<evidence type="ECO:0000313" key="4">
    <source>
        <dbReference type="Proteomes" id="UP001302367"/>
    </source>
</evidence>
<evidence type="ECO:0000313" key="3">
    <source>
        <dbReference type="EMBL" id="WPB02234.1"/>
    </source>
</evidence>
<dbReference type="RefSeq" id="XP_023452470.2">
    <property type="nucleotide sequence ID" value="XM_023597663.2"/>
</dbReference>
<keyword evidence="4" id="KW-1185">Reference proteome</keyword>
<gene>
    <name evidence="3" type="ORF">RHO25_006868</name>
</gene>
<name>A0ABZ0NRR5_CERBT</name>
<organism evidence="3 4">
    <name type="scientific">Cercospora beticola</name>
    <name type="common">Sugarbeet leaf spot fungus</name>
    <dbReference type="NCBI Taxonomy" id="122368"/>
    <lineage>
        <taxon>Eukaryota</taxon>
        <taxon>Fungi</taxon>
        <taxon>Dikarya</taxon>
        <taxon>Ascomycota</taxon>
        <taxon>Pezizomycotina</taxon>
        <taxon>Dothideomycetes</taxon>
        <taxon>Dothideomycetidae</taxon>
        <taxon>Mycosphaerellales</taxon>
        <taxon>Mycosphaerellaceae</taxon>
        <taxon>Cercospora</taxon>
    </lineage>
</organism>
<evidence type="ECO:0000256" key="1">
    <source>
        <dbReference type="SAM" id="MobiDB-lite"/>
    </source>
</evidence>
<keyword evidence="2" id="KW-0812">Transmembrane</keyword>
<dbReference type="GeneID" id="35428755"/>
<feature type="transmembrane region" description="Helical" evidence="2">
    <location>
        <begin position="30"/>
        <end position="50"/>
    </location>
</feature>
<proteinExistence type="predicted"/>
<keyword evidence="2" id="KW-1133">Transmembrane helix</keyword>
<feature type="region of interest" description="Disordered" evidence="1">
    <location>
        <begin position="1"/>
        <end position="21"/>
    </location>
</feature>
<dbReference type="EMBL" id="CP134187">
    <property type="protein sequence ID" value="WPB02234.1"/>
    <property type="molecule type" value="Genomic_DNA"/>
</dbReference>
<reference evidence="3 4" key="1">
    <citation type="submission" date="2023-09" db="EMBL/GenBank/DDBJ databases">
        <title>Complete-Gapless Cercospora beticola genome.</title>
        <authorList>
            <person name="Wyatt N.A."/>
            <person name="Spanner R.E."/>
            <person name="Bolton M.D."/>
        </authorList>
    </citation>
    <scope>NUCLEOTIDE SEQUENCE [LARGE SCALE GENOMIC DNA]</scope>
    <source>
        <strain evidence="3">Cb09-40</strain>
    </source>
</reference>
<keyword evidence="2" id="KW-0472">Membrane</keyword>
<dbReference type="Proteomes" id="UP001302367">
    <property type="component" value="Chromosome 4"/>
</dbReference>
<accession>A0ABZ0NRR5</accession>
<sequence length="296" mass="33018">MTATHGAAFSTSFESCPSSHRNLGTSRPNLLLLMMAATGILSITLYGILVTEESFLKGFRTYSKTQHERKLVTLVAGEKVPPELLELMHEAVQEQARAIINKKWDACNSNDERLSKFSYDDLKNEQGAVRVHIGERAVDATVVAAKAPQNLATPNDVHDGITRYVHLSIPGQAIQPVNFPEQTLVPHTRYPTASGSIWEVGPEACVATSRASTTSGPQLHTDFFFRLLESEEEEEEEICVSRLLRLKNVKAAIKNWDARLIKKLVEALDLEVVPFDADEPFEPELLQYQCLATCWR</sequence>